<reference evidence="4" key="2">
    <citation type="submission" date="2016-05" db="EMBL/GenBank/DDBJ databases">
        <authorList>
            <person name="Lavstsen T."/>
            <person name="Jespersen J.S."/>
        </authorList>
    </citation>
    <scope>NUCLEOTIDE SEQUENCE [LARGE SCALE GENOMIC DNA]</scope>
</reference>
<dbReference type="EMBL" id="FLQV01000761">
    <property type="protein sequence ID" value="SBS97851.1"/>
    <property type="molecule type" value="Genomic_DNA"/>
</dbReference>
<keyword evidence="1" id="KW-0732">Signal</keyword>
<gene>
    <name evidence="4" type="ORF">POVCU1_041500</name>
    <name evidence="3" type="ORF">POVCU2_0006290</name>
</gene>
<dbReference type="Pfam" id="PF12319">
    <property type="entry name" value="TryThrA_C"/>
    <property type="match status" value="1"/>
</dbReference>
<name>A0A1A8X2A7_PLAOA</name>
<evidence type="ECO:0000259" key="2">
    <source>
        <dbReference type="Pfam" id="PF12319"/>
    </source>
</evidence>
<reference evidence="5 6" key="1">
    <citation type="submission" date="2016-05" db="EMBL/GenBank/DDBJ databases">
        <authorList>
            <person name="Naeem Raeece"/>
        </authorList>
    </citation>
    <scope>NUCLEOTIDE SEQUENCE [LARGE SCALE GENOMIC DNA]</scope>
</reference>
<evidence type="ECO:0000256" key="1">
    <source>
        <dbReference type="SAM" id="SignalP"/>
    </source>
</evidence>
<accession>A0A1A8X2A7</accession>
<feature type="chain" id="PRO_5015059796" evidence="1">
    <location>
        <begin position="16"/>
        <end position="276"/>
    </location>
</feature>
<proteinExistence type="predicted"/>
<dbReference type="EMBL" id="FLQU01000086">
    <property type="protein sequence ID" value="SBS80624.1"/>
    <property type="molecule type" value="Genomic_DNA"/>
</dbReference>
<dbReference type="Proteomes" id="UP000078560">
    <property type="component" value="Unassembled WGS sequence"/>
</dbReference>
<protein>
    <submittedName>
        <fullName evidence="4">Tryptophan-rich antigen</fullName>
    </submittedName>
</protein>
<feature type="domain" description="Tryptophan/threonine-rich plasmodium antigen C-terminal" evidence="2">
    <location>
        <begin position="58"/>
        <end position="273"/>
    </location>
</feature>
<organism evidence="4 5">
    <name type="scientific">Plasmodium ovale curtisi</name>
    <dbReference type="NCBI Taxonomy" id="864141"/>
    <lineage>
        <taxon>Eukaryota</taxon>
        <taxon>Sar</taxon>
        <taxon>Alveolata</taxon>
        <taxon>Apicomplexa</taxon>
        <taxon>Aconoidasida</taxon>
        <taxon>Haemosporida</taxon>
        <taxon>Plasmodiidae</taxon>
        <taxon>Plasmodium</taxon>
        <taxon>Plasmodium (Plasmodium)</taxon>
    </lineage>
</organism>
<dbReference type="Proteomes" id="UP000078546">
    <property type="component" value="Unassembled WGS sequence"/>
</dbReference>
<evidence type="ECO:0000313" key="4">
    <source>
        <dbReference type="EMBL" id="SBS97851.1"/>
    </source>
</evidence>
<dbReference type="VEuPathDB" id="PlasmoDB:PocGH01_00151800"/>
<evidence type="ECO:0000313" key="6">
    <source>
        <dbReference type="Proteomes" id="UP000078560"/>
    </source>
</evidence>
<sequence>MVSSIPIALFTISSAFILSNISPSLQSELVGYVEQEPKNGIELEEGDIDETELWKDNEWNNWKLKLECDLENLISSLQDEKNEWLKEKDEDFKNWMNMMESKWTNYTNVLNVQCKEKLSKKCGVWQEGDWEKWLKTELSGLMDADWCMWVSNSEENLNILVNFRWNKWTSEKFLSWYMSDWKCAADLYWELQNSRCWYLYSHPDSMRDHWNKRLERTFMEKQFWNRWTDSNEIRVTSVKHGGWPQWLNEKYPQFREWQKSFIKKWMEEKRWTQLGN</sequence>
<feature type="signal peptide" evidence="1">
    <location>
        <begin position="1"/>
        <end position="15"/>
    </location>
</feature>
<evidence type="ECO:0000313" key="3">
    <source>
        <dbReference type="EMBL" id="SBS80624.1"/>
    </source>
</evidence>
<dbReference type="InterPro" id="IPR022089">
    <property type="entry name" value="Plasmodium-antigen_C"/>
</dbReference>
<evidence type="ECO:0000313" key="5">
    <source>
        <dbReference type="Proteomes" id="UP000078546"/>
    </source>
</evidence>
<dbReference type="AlphaFoldDB" id="A0A1A8X2A7"/>